<evidence type="ECO:0000259" key="1">
    <source>
        <dbReference type="PROSITE" id="PS50125"/>
    </source>
</evidence>
<dbReference type="GO" id="GO:0035556">
    <property type="term" value="P:intracellular signal transduction"/>
    <property type="evidence" value="ECO:0007669"/>
    <property type="project" value="InterPro"/>
</dbReference>
<evidence type="ECO:0000313" key="3">
    <source>
        <dbReference type="Proteomes" id="UP000254939"/>
    </source>
</evidence>
<gene>
    <name evidence="2" type="ORF">B5K06_05820</name>
</gene>
<reference evidence="2 3" key="1">
    <citation type="submission" date="2017-03" db="EMBL/GenBank/DDBJ databases">
        <title>Genome analysis of Rhizobial strains effectives or ineffectives for nitrogen fixation isolated from bean seeds.</title>
        <authorList>
            <person name="Peralta H."/>
            <person name="Aguilar-Vera A."/>
            <person name="Mora Y."/>
            <person name="Vargas-Lagunas C."/>
            <person name="Girard L."/>
            <person name="Mora J."/>
        </authorList>
    </citation>
    <scope>NUCLEOTIDE SEQUENCE [LARGE SCALE GENOMIC DNA]</scope>
    <source>
        <strain evidence="2 3">CCGM3</strain>
    </source>
</reference>
<dbReference type="InterPro" id="IPR029787">
    <property type="entry name" value="Nucleotide_cyclase"/>
</dbReference>
<dbReference type="OrthoDB" id="4565346at2"/>
<dbReference type="AlphaFoldDB" id="A0A370KTX1"/>
<dbReference type="Gene3D" id="3.30.70.1230">
    <property type="entry name" value="Nucleotide cyclase"/>
    <property type="match status" value="1"/>
</dbReference>
<proteinExistence type="predicted"/>
<dbReference type="InterPro" id="IPR001054">
    <property type="entry name" value="A/G_cyclase"/>
</dbReference>
<dbReference type="PANTHER" id="PTHR43081">
    <property type="entry name" value="ADENYLATE CYCLASE, TERMINAL-DIFFERENTIATION SPECIFIC-RELATED"/>
    <property type="match status" value="1"/>
</dbReference>
<dbReference type="PROSITE" id="PS50125">
    <property type="entry name" value="GUANYLATE_CYCLASE_2"/>
    <property type="match status" value="1"/>
</dbReference>
<dbReference type="Pfam" id="PF00211">
    <property type="entry name" value="Guanylate_cyc"/>
    <property type="match status" value="1"/>
</dbReference>
<dbReference type="InterPro" id="IPR050697">
    <property type="entry name" value="Adenylyl/Guanylyl_Cyclase_3/4"/>
</dbReference>
<name>A0A370KTX1_9HYPH</name>
<dbReference type="PANTHER" id="PTHR43081:SF11">
    <property type="entry name" value="BLR2264 PROTEIN"/>
    <property type="match status" value="1"/>
</dbReference>
<organism evidence="2 3">
    <name type="scientific">Rhizobium grahamii</name>
    <dbReference type="NCBI Taxonomy" id="1120045"/>
    <lineage>
        <taxon>Bacteria</taxon>
        <taxon>Pseudomonadati</taxon>
        <taxon>Pseudomonadota</taxon>
        <taxon>Alphaproteobacteria</taxon>
        <taxon>Hyphomicrobiales</taxon>
        <taxon>Rhizobiaceae</taxon>
        <taxon>Rhizobium/Agrobacterium group</taxon>
        <taxon>Rhizobium</taxon>
    </lineage>
</organism>
<dbReference type="SUPFAM" id="SSF55073">
    <property type="entry name" value="Nucleotide cyclase"/>
    <property type="match status" value="1"/>
</dbReference>
<accession>A0A370KTX1</accession>
<dbReference type="GO" id="GO:0006171">
    <property type="term" value="P:cAMP biosynthetic process"/>
    <property type="evidence" value="ECO:0007669"/>
    <property type="project" value="TreeGrafter"/>
</dbReference>
<feature type="domain" description="Guanylate cyclase" evidence="1">
    <location>
        <begin position="219"/>
        <end position="350"/>
    </location>
</feature>
<dbReference type="Proteomes" id="UP000254939">
    <property type="component" value="Unassembled WGS sequence"/>
</dbReference>
<evidence type="ECO:0000313" key="2">
    <source>
        <dbReference type="EMBL" id="RDJ14415.1"/>
    </source>
</evidence>
<dbReference type="CDD" id="cd07302">
    <property type="entry name" value="CHD"/>
    <property type="match status" value="1"/>
</dbReference>
<sequence>MDTSSIDRIQLWVIEQGLLGRDEGQLLAGFCERCSEHGLDLIQAALFVDTLHPVLESRGFFWDAKEHRATAQQYSRSDAALNADRWRASPFYHMQQSGLWELQVGLETTPSEDFPILAELRELGHSGYLAMIHPLSGDDAIGEMDTLYSRWSTARPGGFAPQEVEAFRKLLPGLALAIKAASFRRITQSLVSVYLGRDPGRLVLEGRIARGTVESINTVLWYSDMANYTALSEQVSSNELISLLNAYAETAIVSICENGGDVLKLVGDGTLAIFNAPSLAEAAEAALAARRVLAQRLERLNDERAAKGQATTTIYLSLHVGEVFYGNIGSDERLDFTVIGPAVNEVCRIASVSTTVGGSLLVSSEFLALLPDEVRVRFADAGVHSLKGVREPKQLYAEILESG</sequence>
<comment type="caution">
    <text evidence="2">The sequence shown here is derived from an EMBL/GenBank/DDBJ whole genome shotgun (WGS) entry which is preliminary data.</text>
</comment>
<protein>
    <recommendedName>
        <fullName evidence="1">Guanylate cyclase domain-containing protein</fullName>
    </recommendedName>
</protein>
<dbReference type="GO" id="GO:0004016">
    <property type="term" value="F:adenylate cyclase activity"/>
    <property type="evidence" value="ECO:0007669"/>
    <property type="project" value="UniProtKB-ARBA"/>
</dbReference>
<dbReference type="EMBL" id="NAAC01000006">
    <property type="protein sequence ID" value="RDJ14415.1"/>
    <property type="molecule type" value="Genomic_DNA"/>
</dbReference>